<dbReference type="PANTHER" id="PTHR46090:SF2">
    <property type="entry name" value="ADP-RIBOSYLATION FACTOR-LIKE PROTEIN 13B"/>
    <property type="match status" value="1"/>
</dbReference>
<feature type="binding site" evidence="3">
    <location>
        <position position="225"/>
    </location>
    <ligand>
        <name>GTP</name>
        <dbReference type="ChEBI" id="CHEBI:37565"/>
    </ligand>
</feature>
<feature type="binding site" evidence="3">
    <location>
        <begin position="282"/>
        <end position="285"/>
    </location>
    <ligand>
        <name>GTP</name>
        <dbReference type="ChEBI" id="CHEBI:37565"/>
    </ligand>
</feature>
<keyword evidence="4" id="KW-0460">Magnesium</keyword>
<dbReference type="InterPro" id="IPR027417">
    <property type="entry name" value="P-loop_NTPase"/>
</dbReference>
<dbReference type="PRINTS" id="PR00328">
    <property type="entry name" value="SAR1GTPBP"/>
</dbReference>
<dbReference type="PROSITE" id="PS51417">
    <property type="entry name" value="ARF"/>
    <property type="match status" value="1"/>
</dbReference>
<dbReference type="Gene3D" id="3.40.50.300">
    <property type="entry name" value="P-loop containing nucleotide triphosphate hydrolases"/>
    <property type="match status" value="1"/>
</dbReference>
<dbReference type="EMBL" id="HBIC01046624">
    <property type="protein sequence ID" value="CAE0294920.1"/>
    <property type="molecule type" value="Transcribed_RNA"/>
</dbReference>
<accession>A0A7S3HGU3</accession>
<name>A0A7S3HGU3_9STRA</name>
<dbReference type="SMART" id="SM00178">
    <property type="entry name" value="SAR"/>
    <property type="match status" value="1"/>
</dbReference>
<dbReference type="InterPro" id="IPR005225">
    <property type="entry name" value="Small_GTP-bd"/>
</dbReference>
<keyword evidence="4" id="KW-0479">Metal-binding</keyword>
<dbReference type="SUPFAM" id="SSF52540">
    <property type="entry name" value="P-loop containing nucleoside triphosphate hydrolases"/>
    <property type="match status" value="1"/>
</dbReference>
<protein>
    <submittedName>
        <fullName evidence="5">Uncharacterized protein</fullName>
    </submittedName>
</protein>
<dbReference type="PANTHER" id="PTHR46090">
    <property type="entry name" value="ADP-RIBOSYLATION FACTOR-LIKE PROTEIN 13B"/>
    <property type="match status" value="1"/>
</dbReference>
<evidence type="ECO:0000256" key="1">
    <source>
        <dbReference type="ARBA" id="ARBA00022741"/>
    </source>
</evidence>
<evidence type="ECO:0000256" key="4">
    <source>
        <dbReference type="PIRSR" id="PIRSR606689-2"/>
    </source>
</evidence>
<organism evidence="5">
    <name type="scientific">Spumella elongata</name>
    <dbReference type="NCBI Taxonomy" id="89044"/>
    <lineage>
        <taxon>Eukaryota</taxon>
        <taxon>Sar</taxon>
        <taxon>Stramenopiles</taxon>
        <taxon>Ochrophyta</taxon>
        <taxon>Chrysophyceae</taxon>
        <taxon>Chromulinales</taxon>
        <taxon>Chromulinaceae</taxon>
        <taxon>Spumella</taxon>
    </lineage>
</organism>
<dbReference type="GO" id="GO:0046872">
    <property type="term" value="F:metal ion binding"/>
    <property type="evidence" value="ECO:0007669"/>
    <property type="project" value="UniProtKB-KW"/>
</dbReference>
<sequence>MQPTPYSIKALRQMREKRKPSERLTRKITQTQDYFLEKVDPIVSGCITHLLCAQPADIPRAIIEYLNEKKENVFYQPKVGENLDGRPRKELKVFLAISIGPIIAKLVNRIALERPEDVIEFMINEIQKMVDCPVEPPLHKDVAPNVPATSSSAAAPTALPPVVHSHQEERNIQIAVLGLGGAGKSSILNMLQGKHDPKIRPTIGFRPVSMMLSEDTKVRFYDLGGGKKIRDIWNQYFHDVHGVIYVIDSTTPDEEIQACMDVFSHTVNHDCLAGKPLMVLGNKQDHQSAKSVYDLQELFQPLVQHTQGVEFFGCSAHVEPEAEVEADPRIEACLLRLFAQVNDNFHALSSRVQSDSKRKAEEEVAKRIAKERKVLKNKIASAFIDTADPEYIAAHQIEAEPANVFSEEDGLVYLASEIGEDVEGLADIAKQVAAFVGYQKLALTIIGGLKTPVSKKKTPMEWVEIHALVSELRKELGVVRDEQ</sequence>
<feature type="binding site" evidence="4">
    <location>
        <position position="185"/>
    </location>
    <ligand>
        <name>Mg(2+)</name>
        <dbReference type="ChEBI" id="CHEBI:18420"/>
    </ligand>
</feature>
<evidence type="ECO:0000256" key="3">
    <source>
        <dbReference type="PIRSR" id="PIRSR606689-1"/>
    </source>
</evidence>
<dbReference type="SMART" id="SM00177">
    <property type="entry name" value="ARF"/>
    <property type="match status" value="1"/>
</dbReference>
<evidence type="ECO:0000256" key="2">
    <source>
        <dbReference type="ARBA" id="ARBA00023134"/>
    </source>
</evidence>
<dbReference type="InterPro" id="IPR006689">
    <property type="entry name" value="Small_GTPase_ARF/SAR"/>
</dbReference>
<gene>
    <name evidence="5" type="ORF">SELO1098_LOCUS23772</name>
</gene>
<dbReference type="GO" id="GO:0005525">
    <property type="term" value="F:GTP binding"/>
    <property type="evidence" value="ECO:0007669"/>
    <property type="project" value="UniProtKB-KW"/>
</dbReference>
<dbReference type="InterPro" id="IPR051995">
    <property type="entry name" value="Ciliary_GTPase"/>
</dbReference>
<dbReference type="Pfam" id="PF00025">
    <property type="entry name" value="Arf"/>
    <property type="match status" value="1"/>
</dbReference>
<keyword evidence="2 3" id="KW-0342">GTP-binding</keyword>
<proteinExistence type="predicted"/>
<reference evidence="5" key="1">
    <citation type="submission" date="2021-01" db="EMBL/GenBank/DDBJ databases">
        <authorList>
            <person name="Corre E."/>
            <person name="Pelletier E."/>
            <person name="Niang G."/>
            <person name="Scheremetjew M."/>
            <person name="Finn R."/>
            <person name="Kale V."/>
            <person name="Holt S."/>
            <person name="Cochrane G."/>
            <person name="Meng A."/>
            <person name="Brown T."/>
            <person name="Cohen L."/>
        </authorList>
    </citation>
    <scope>NUCLEOTIDE SEQUENCE</scope>
    <source>
        <strain evidence="5">CCAP 955/1</strain>
    </source>
</reference>
<feature type="binding site" evidence="4">
    <location>
        <position position="202"/>
    </location>
    <ligand>
        <name>Mg(2+)</name>
        <dbReference type="ChEBI" id="CHEBI:18420"/>
    </ligand>
</feature>
<dbReference type="GO" id="GO:0003924">
    <property type="term" value="F:GTPase activity"/>
    <property type="evidence" value="ECO:0007669"/>
    <property type="project" value="InterPro"/>
</dbReference>
<keyword evidence="1 3" id="KW-0547">Nucleotide-binding</keyword>
<feature type="binding site" evidence="3">
    <location>
        <begin position="178"/>
        <end position="185"/>
    </location>
    <ligand>
        <name>GTP</name>
        <dbReference type="ChEBI" id="CHEBI:37565"/>
    </ligand>
</feature>
<dbReference type="NCBIfam" id="TIGR00231">
    <property type="entry name" value="small_GTP"/>
    <property type="match status" value="1"/>
</dbReference>
<evidence type="ECO:0000313" key="5">
    <source>
        <dbReference type="EMBL" id="CAE0294920.1"/>
    </source>
</evidence>
<dbReference type="AlphaFoldDB" id="A0A7S3HGU3"/>